<feature type="transmembrane region" description="Helical" evidence="1">
    <location>
        <begin position="221"/>
        <end position="239"/>
    </location>
</feature>
<reference evidence="3 4" key="1">
    <citation type="submission" date="2019-03" db="EMBL/GenBank/DDBJ databases">
        <title>Genomic Encyclopedia of Archaeal and Bacterial Type Strains, Phase II (KMG-II): from individual species to whole genera.</title>
        <authorList>
            <person name="Goeker M."/>
        </authorList>
    </citation>
    <scope>NUCLEOTIDE SEQUENCE [LARGE SCALE GENOMIC DNA]</scope>
    <source>
        <strain evidence="3 4">DSM 18435</strain>
    </source>
</reference>
<proteinExistence type="predicted"/>
<evidence type="ECO:0000256" key="1">
    <source>
        <dbReference type="SAM" id="Phobius"/>
    </source>
</evidence>
<dbReference type="Pfam" id="PF02517">
    <property type="entry name" value="Rce1-like"/>
    <property type="match status" value="1"/>
</dbReference>
<evidence type="ECO:0000313" key="4">
    <source>
        <dbReference type="Proteomes" id="UP000295468"/>
    </source>
</evidence>
<protein>
    <recommendedName>
        <fullName evidence="2">CAAX prenyl protease 2/Lysostaphin resistance protein A-like domain-containing protein</fullName>
    </recommendedName>
</protein>
<keyword evidence="1" id="KW-0472">Membrane</keyword>
<dbReference type="AlphaFoldDB" id="A0A4R6TM26"/>
<dbReference type="RefSeq" id="WP_133642315.1">
    <property type="nucleotide sequence ID" value="NZ_SNYI01000001.1"/>
</dbReference>
<feature type="transmembrane region" description="Helical" evidence="1">
    <location>
        <begin position="7"/>
        <end position="26"/>
    </location>
</feature>
<comment type="caution">
    <text evidence="3">The sequence shown here is derived from an EMBL/GenBank/DDBJ whole genome shotgun (WGS) entry which is preliminary data.</text>
</comment>
<evidence type="ECO:0000313" key="3">
    <source>
        <dbReference type="EMBL" id="TDQ32235.1"/>
    </source>
</evidence>
<dbReference type="GO" id="GO:0004175">
    <property type="term" value="F:endopeptidase activity"/>
    <property type="evidence" value="ECO:0007669"/>
    <property type="project" value="UniProtKB-ARBA"/>
</dbReference>
<dbReference type="GO" id="GO:0080120">
    <property type="term" value="P:CAAX-box protein maturation"/>
    <property type="evidence" value="ECO:0007669"/>
    <property type="project" value="UniProtKB-ARBA"/>
</dbReference>
<feature type="transmembrane region" description="Helical" evidence="1">
    <location>
        <begin position="106"/>
        <end position="125"/>
    </location>
</feature>
<gene>
    <name evidence="3" type="ORF">CLV82_0058</name>
</gene>
<feature type="transmembrane region" description="Helical" evidence="1">
    <location>
        <begin position="137"/>
        <end position="156"/>
    </location>
</feature>
<dbReference type="InterPro" id="IPR003675">
    <property type="entry name" value="Rce1/LyrA-like_dom"/>
</dbReference>
<dbReference type="PANTHER" id="PTHR36435">
    <property type="entry name" value="SLR1288 PROTEIN"/>
    <property type="match status" value="1"/>
</dbReference>
<keyword evidence="1" id="KW-0812">Transmembrane</keyword>
<evidence type="ECO:0000259" key="2">
    <source>
        <dbReference type="Pfam" id="PF02517"/>
    </source>
</evidence>
<dbReference type="PANTHER" id="PTHR36435:SF1">
    <property type="entry name" value="CAAX AMINO TERMINAL PROTEASE FAMILY PROTEIN"/>
    <property type="match status" value="1"/>
</dbReference>
<dbReference type="InterPro" id="IPR052710">
    <property type="entry name" value="CAAX_protease"/>
</dbReference>
<dbReference type="Proteomes" id="UP000295468">
    <property type="component" value="Unassembled WGS sequence"/>
</dbReference>
<feature type="transmembrane region" description="Helical" evidence="1">
    <location>
        <begin position="192"/>
        <end position="209"/>
    </location>
</feature>
<keyword evidence="4" id="KW-1185">Reference proteome</keyword>
<feature type="domain" description="CAAX prenyl protease 2/Lysostaphin resistance protein A-like" evidence="2">
    <location>
        <begin position="108"/>
        <end position="204"/>
    </location>
</feature>
<dbReference type="EMBL" id="SNYI01000001">
    <property type="protein sequence ID" value="TDQ32235.1"/>
    <property type="molecule type" value="Genomic_DNA"/>
</dbReference>
<feature type="transmembrane region" description="Helical" evidence="1">
    <location>
        <begin position="46"/>
        <end position="62"/>
    </location>
</feature>
<name>A0A4R6TM26_9FLAO</name>
<feature type="transmembrane region" description="Helical" evidence="1">
    <location>
        <begin position="168"/>
        <end position="185"/>
    </location>
</feature>
<accession>A0A4R6TM26</accession>
<dbReference type="OrthoDB" id="6301065at2"/>
<keyword evidence="1" id="KW-1133">Transmembrane helix</keyword>
<feature type="transmembrane region" description="Helical" evidence="1">
    <location>
        <begin position="74"/>
        <end position="94"/>
    </location>
</feature>
<sequence length="270" mass="31339">MDRSRRVIFLTLLTFALYFVLDMLYFREVRTWINEGIGQFGISHNLAYLLSGIPLFAGLLLLHPRKKFFSALGLNRPFLTGAVFALVCTLPMYIGYAVFFKINPELSWNDILVGVLAAAFFEELYFRGFLFGQLYRYTRLGFILSVFLGALVFGLLHLYQSTDPMESLMIFLITFLGGILFAWIFVEWGYNIWVPICLHLFMNLAWALFDVSQNAMGNTYANIFRLFTVLLVIILTLVYKRKKRIPLEIGRKTVWLKPGNWYISEKRAIN</sequence>
<organism evidence="3 4">
    <name type="scientific">Zeaxanthinibacter enoshimensis</name>
    <dbReference type="NCBI Taxonomy" id="392009"/>
    <lineage>
        <taxon>Bacteria</taxon>
        <taxon>Pseudomonadati</taxon>
        <taxon>Bacteroidota</taxon>
        <taxon>Flavobacteriia</taxon>
        <taxon>Flavobacteriales</taxon>
        <taxon>Flavobacteriaceae</taxon>
        <taxon>Zeaxanthinibacter</taxon>
    </lineage>
</organism>